<protein>
    <submittedName>
        <fullName evidence="1">SFRICE_013391</fullName>
    </submittedName>
</protein>
<dbReference type="EMBL" id="ODYU01009999">
    <property type="protein sequence ID" value="SOQ54784.1"/>
    <property type="molecule type" value="Genomic_DNA"/>
</dbReference>
<reference evidence="1" key="1">
    <citation type="submission" date="2016-07" db="EMBL/GenBank/DDBJ databases">
        <authorList>
            <person name="Bretaudeau A."/>
        </authorList>
    </citation>
    <scope>NUCLEOTIDE SEQUENCE</scope>
    <source>
        <strain evidence="1">Rice</strain>
        <tissue evidence="1">Whole body</tissue>
    </source>
</reference>
<proteinExistence type="predicted"/>
<organism evidence="1">
    <name type="scientific">Spodoptera frugiperda</name>
    <name type="common">Fall armyworm</name>
    <dbReference type="NCBI Taxonomy" id="7108"/>
    <lineage>
        <taxon>Eukaryota</taxon>
        <taxon>Metazoa</taxon>
        <taxon>Ecdysozoa</taxon>
        <taxon>Arthropoda</taxon>
        <taxon>Hexapoda</taxon>
        <taxon>Insecta</taxon>
        <taxon>Pterygota</taxon>
        <taxon>Neoptera</taxon>
        <taxon>Endopterygota</taxon>
        <taxon>Lepidoptera</taxon>
        <taxon>Glossata</taxon>
        <taxon>Ditrysia</taxon>
        <taxon>Noctuoidea</taxon>
        <taxon>Noctuidae</taxon>
        <taxon>Amphipyrinae</taxon>
        <taxon>Spodoptera</taxon>
    </lineage>
</organism>
<gene>
    <name evidence="1" type="ORF">SFRICE_013391</name>
</gene>
<accession>A0A2H1WQS0</accession>
<evidence type="ECO:0000313" key="1">
    <source>
        <dbReference type="EMBL" id="SOQ54784.1"/>
    </source>
</evidence>
<sequence>MIKTGLNHEQFNNLYEQLPSLRRRSNSAREDLGIYLSKIRTGEPSVRLGTIFNKSRQTIDRKVHLARDCLLNDFVSLHLGFDHITREEVIQRNRHKFTNLIKPFMLVCGDGHIIEVLGPYAATSSDATIMKNILRNHEDPMEESVINYLLETGDEFIVDRGFRDAVPTLETHGHVVYMPPSKSRGQNLD</sequence>
<dbReference type="AlphaFoldDB" id="A0A2H1WQS0"/>
<name>A0A2H1WQS0_SPOFR</name>